<organism evidence="4">
    <name type="scientific">Chromera velia CCMP2878</name>
    <dbReference type="NCBI Taxonomy" id="1169474"/>
    <lineage>
        <taxon>Eukaryota</taxon>
        <taxon>Sar</taxon>
        <taxon>Alveolata</taxon>
        <taxon>Colpodellida</taxon>
        <taxon>Chromeraceae</taxon>
        <taxon>Chromera</taxon>
    </lineage>
</organism>
<evidence type="ECO:0000259" key="3">
    <source>
        <dbReference type="PROSITE" id="PS51294"/>
    </source>
</evidence>
<protein>
    <submittedName>
        <fullName evidence="4">Uncharacterized protein</fullName>
    </submittedName>
</protein>
<name>A0A0G4HME2_9ALVE</name>
<dbReference type="GO" id="GO:0000981">
    <property type="term" value="F:DNA-binding transcription factor activity, RNA polymerase II-specific"/>
    <property type="evidence" value="ECO:0007669"/>
    <property type="project" value="TreeGrafter"/>
</dbReference>
<evidence type="ECO:0000256" key="1">
    <source>
        <dbReference type="SAM" id="MobiDB-lite"/>
    </source>
</evidence>
<feature type="compositionally biased region" description="Pro residues" evidence="1">
    <location>
        <begin position="350"/>
        <end position="360"/>
    </location>
</feature>
<dbReference type="PANTHER" id="PTHR45614">
    <property type="entry name" value="MYB PROTEIN-RELATED"/>
    <property type="match status" value="1"/>
</dbReference>
<feature type="compositionally biased region" description="Basic and acidic residues" evidence="1">
    <location>
        <begin position="328"/>
        <end position="342"/>
    </location>
</feature>
<dbReference type="SMART" id="SM00717">
    <property type="entry name" value="SANT"/>
    <property type="match status" value="2"/>
</dbReference>
<feature type="compositionally biased region" description="Low complexity" evidence="1">
    <location>
        <begin position="231"/>
        <end position="244"/>
    </location>
</feature>
<dbReference type="GO" id="GO:0000978">
    <property type="term" value="F:RNA polymerase II cis-regulatory region sequence-specific DNA binding"/>
    <property type="evidence" value="ECO:0007669"/>
    <property type="project" value="TreeGrafter"/>
</dbReference>
<dbReference type="PROSITE" id="PS00099">
    <property type="entry name" value="THIOLASE_3"/>
    <property type="match status" value="1"/>
</dbReference>
<dbReference type="Gene3D" id="1.10.10.60">
    <property type="entry name" value="Homeodomain-like"/>
    <property type="match status" value="2"/>
</dbReference>
<dbReference type="VEuPathDB" id="CryptoDB:Cvel_29138"/>
<dbReference type="InterPro" id="IPR009057">
    <property type="entry name" value="Homeodomain-like_sf"/>
</dbReference>
<dbReference type="CDD" id="cd00167">
    <property type="entry name" value="SANT"/>
    <property type="match status" value="2"/>
</dbReference>
<dbReference type="Pfam" id="PF00249">
    <property type="entry name" value="Myb_DNA-binding"/>
    <property type="match status" value="2"/>
</dbReference>
<feature type="domain" description="Myb-like" evidence="2">
    <location>
        <begin position="64"/>
        <end position="115"/>
    </location>
</feature>
<feature type="compositionally biased region" description="Acidic residues" evidence="1">
    <location>
        <begin position="162"/>
        <end position="178"/>
    </location>
</feature>
<feature type="domain" description="HTH myb-type" evidence="3">
    <location>
        <begin position="64"/>
        <end position="119"/>
    </location>
</feature>
<reference evidence="4" key="1">
    <citation type="submission" date="2014-11" db="EMBL/GenBank/DDBJ databases">
        <authorList>
            <person name="Otto D Thomas"/>
            <person name="Naeem Raeece"/>
        </authorList>
    </citation>
    <scope>NUCLEOTIDE SEQUENCE</scope>
</reference>
<proteinExistence type="predicted"/>
<gene>
    <name evidence="4" type="ORF">Cvel_29138</name>
</gene>
<dbReference type="AlphaFoldDB" id="A0A0G4HME2"/>
<accession>A0A0G4HME2</accession>
<sequence length="394" mass="43228">MKEARQPGRKWTPDEDARLEDVMKGLPELTHGNIDWKNVAQLMQQSGIDRTARQCKDRWKERLDPHVHRGEWTEQEDYELLKLQMENGNKWKQISEKIQTGRTTEQVKNRFHYLKRKAILILKEGKKTPNLSENFIASSEFVCLIEKVREGVEAEREKLDFGEAEGEGGAEGDEESQGEGDTSPFGYPPGPFSVPLPDPECPLSFSSRKRKSDNSRDGKESSQKSRGGAGRQRQGQDGQQHAGGLTQGVLLSSGCSGATSSSSSSSSSAYGSAYRETGGEMLRGGGGGVLSVCTGGGEGQSRVLQEIRLPGGEPFPWGVARRKIEANRDEYMRPRDESEAHRGGQFPLLSPVPPQPPPPGAFRFPLQQHQQRHPGASAASAASVQAQSSRLLPP</sequence>
<dbReference type="PROSITE" id="PS50090">
    <property type="entry name" value="MYB_LIKE"/>
    <property type="match status" value="2"/>
</dbReference>
<feature type="compositionally biased region" description="Low complexity" evidence="1">
    <location>
        <begin position="252"/>
        <end position="273"/>
    </location>
</feature>
<feature type="domain" description="Myb-like" evidence="2">
    <location>
        <begin position="10"/>
        <end position="63"/>
    </location>
</feature>
<dbReference type="EMBL" id="CDMZ01003170">
    <property type="protein sequence ID" value="CEM45376.1"/>
    <property type="molecule type" value="Genomic_DNA"/>
</dbReference>
<dbReference type="GO" id="GO:0005634">
    <property type="term" value="C:nucleus"/>
    <property type="evidence" value="ECO:0007669"/>
    <property type="project" value="TreeGrafter"/>
</dbReference>
<feature type="compositionally biased region" description="Pro residues" evidence="1">
    <location>
        <begin position="186"/>
        <end position="200"/>
    </location>
</feature>
<feature type="compositionally biased region" description="Basic and acidic residues" evidence="1">
    <location>
        <begin position="212"/>
        <end position="223"/>
    </location>
</feature>
<dbReference type="InterPro" id="IPR001005">
    <property type="entry name" value="SANT/Myb"/>
</dbReference>
<dbReference type="InterPro" id="IPR020610">
    <property type="entry name" value="Thiolase_AS"/>
</dbReference>
<evidence type="ECO:0000313" key="4">
    <source>
        <dbReference type="EMBL" id="CEM45376.1"/>
    </source>
</evidence>
<feature type="region of interest" description="Disordered" evidence="1">
    <location>
        <begin position="328"/>
        <end position="394"/>
    </location>
</feature>
<feature type="compositionally biased region" description="Low complexity" evidence="1">
    <location>
        <begin position="376"/>
        <end position="394"/>
    </location>
</feature>
<feature type="non-terminal residue" evidence="4">
    <location>
        <position position="394"/>
    </location>
</feature>
<feature type="domain" description="HTH myb-type" evidence="3">
    <location>
        <begin position="1"/>
        <end position="63"/>
    </location>
</feature>
<dbReference type="GO" id="GO:0016747">
    <property type="term" value="F:acyltransferase activity, transferring groups other than amino-acyl groups"/>
    <property type="evidence" value="ECO:0007669"/>
    <property type="project" value="InterPro"/>
</dbReference>
<feature type="region of interest" description="Disordered" evidence="1">
    <location>
        <begin position="156"/>
        <end position="297"/>
    </location>
</feature>
<dbReference type="SUPFAM" id="SSF46689">
    <property type="entry name" value="Homeodomain-like"/>
    <property type="match status" value="2"/>
</dbReference>
<dbReference type="PROSITE" id="PS51294">
    <property type="entry name" value="HTH_MYB"/>
    <property type="match status" value="2"/>
</dbReference>
<feature type="compositionally biased region" description="Gly residues" evidence="1">
    <location>
        <begin position="281"/>
        <end position="297"/>
    </location>
</feature>
<evidence type="ECO:0000259" key="2">
    <source>
        <dbReference type="PROSITE" id="PS50090"/>
    </source>
</evidence>
<dbReference type="InterPro" id="IPR017930">
    <property type="entry name" value="Myb_dom"/>
</dbReference>
<dbReference type="InterPro" id="IPR050560">
    <property type="entry name" value="MYB_TF"/>
</dbReference>